<dbReference type="Gene3D" id="1.10.357.10">
    <property type="entry name" value="Tetracycline Repressor, domain 2"/>
    <property type="match status" value="1"/>
</dbReference>
<feature type="domain" description="HTH-type transcriptional regulator MT1864/Rv1816-like C-terminal" evidence="5">
    <location>
        <begin position="82"/>
        <end position="177"/>
    </location>
</feature>
<proteinExistence type="predicted"/>
<feature type="domain" description="HTH tetR-type" evidence="4">
    <location>
        <begin position="13"/>
        <end position="53"/>
    </location>
</feature>
<protein>
    <submittedName>
        <fullName evidence="6">DNA-binding transcriptional regulator, AcrR family</fullName>
    </submittedName>
</protein>
<name>A0A1H2CWY7_9ACTN</name>
<dbReference type="STRING" id="113562.SAMN04489716_7074"/>
<keyword evidence="1" id="KW-0805">Transcription regulation</keyword>
<reference evidence="6 7" key="1">
    <citation type="submission" date="2016-10" db="EMBL/GenBank/DDBJ databases">
        <authorList>
            <person name="de Groot N.N."/>
        </authorList>
    </citation>
    <scope>NUCLEOTIDE SEQUENCE [LARGE SCALE GENOMIC DNA]</scope>
    <source>
        <strain evidence="6 7">DSM 43941</strain>
    </source>
</reference>
<evidence type="ECO:0000259" key="4">
    <source>
        <dbReference type="Pfam" id="PF00440"/>
    </source>
</evidence>
<organism evidence="6 7">
    <name type="scientific">Actinoplanes derwentensis</name>
    <dbReference type="NCBI Taxonomy" id="113562"/>
    <lineage>
        <taxon>Bacteria</taxon>
        <taxon>Bacillati</taxon>
        <taxon>Actinomycetota</taxon>
        <taxon>Actinomycetes</taxon>
        <taxon>Micromonosporales</taxon>
        <taxon>Micromonosporaceae</taxon>
        <taxon>Actinoplanes</taxon>
    </lineage>
</organism>
<dbReference type="InterPro" id="IPR036271">
    <property type="entry name" value="Tet_transcr_reg_TetR-rel_C_sf"/>
</dbReference>
<dbReference type="InterPro" id="IPR009057">
    <property type="entry name" value="Homeodomain-like_sf"/>
</dbReference>
<sequence>MPRVGLDQASVTAAGAALADEIGFPALSMALLAERLGVRTPSLYKHVTNQADLSHRIAVLAMNELADAIRDATQGRSGGEALAAGAHAMRTYVLEHPGRYAAGNFASVTGPDDPLIPAVQRVLASWTAMLHGYHLEPDQEIHALRMLRSILHGFSTLEADGSFQIAADIDESFTWILGFIDQGLKAKLPAPLSAR</sequence>
<dbReference type="RefSeq" id="WP_092551127.1">
    <property type="nucleotide sequence ID" value="NZ_BOMJ01000057.1"/>
</dbReference>
<dbReference type="GO" id="GO:0003677">
    <property type="term" value="F:DNA binding"/>
    <property type="evidence" value="ECO:0007669"/>
    <property type="project" value="UniProtKB-KW"/>
</dbReference>
<evidence type="ECO:0000256" key="3">
    <source>
        <dbReference type="ARBA" id="ARBA00023163"/>
    </source>
</evidence>
<keyword evidence="3" id="KW-0804">Transcription</keyword>
<dbReference type="AlphaFoldDB" id="A0A1H2CWY7"/>
<evidence type="ECO:0000256" key="2">
    <source>
        <dbReference type="ARBA" id="ARBA00023125"/>
    </source>
</evidence>
<evidence type="ECO:0000313" key="7">
    <source>
        <dbReference type="Proteomes" id="UP000198688"/>
    </source>
</evidence>
<dbReference type="OrthoDB" id="71867at2"/>
<dbReference type="SUPFAM" id="SSF46689">
    <property type="entry name" value="Homeodomain-like"/>
    <property type="match status" value="1"/>
</dbReference>
<dbReference type="Gene3D" id="1.10.10.60">
    <property type="entry name" value="Homeodomain-like"/>
    <property type="match status" value="1"/>
</dbReference>
<keyword evidence="2 6" id="KW-0238">DNA-binding</keyword>
<dbReference type="InterPro" id="IPR025996">
    <property type="entry name" value="MT1864/Rv1816-like_C"/>
</dbReference>
<evidence type="ECO:0000313" key="6">
    <source>
        <dbReference type="EMBL" id="SDT74722.1"/>
    </source>
</evidence>
<dbReference type="EMBL" id="LT629758">
    <property type="protein sequence ID" value="SDT74722.1"/>
    <property type="molecule type" value="Genomic_DNA"/>
</dbReference>
<keyword evidence="7" id="KW-1185">Reference proteome</keyword>
<dbReference type="InterPro" id="IPR001647">
    <property type="entry name" value="HTH_TetR"/>
</dbReference>
<evidence type="ECO:0000256" key="1">
    <source>
        <dbReference type="ARBA" id="ARBA00023015"/>
    </source>
</evidence>
<accession>A0A1H2CWY7</accession>
<dbReference type="SUPFAM" id="SSF48498">
    <property type="entry name" value="Tetracyclin repressor-like, C-terminal domain"/>
    <property type="match status" value="1"/>
</dbReference>
<gene>
    <name evidence="6" type="ORF">SAMN04489716_7074</name>
</gene>
<dbReference type="Pfam" id="PF00440">
    <property type="entry name" value="TetR_N"/>
    <property type="match status" value="1"/>
</dbReference>
<dbReference type="Proteomes" id="UP000198688">
    <property type="component" value="Chromosome I"/>
</dbReference>
<dbReference type="Pfam" id="PF13305">
    <property type="entry name" value="TetR_C_33"/>
    <property type="match status" value="1"/>
</dbReference>
<evidence type="ECO:0000259" key="5">
    <source>
        <dbReference type="Pfam" id="PF13305"/>
    </source>
</evidence>